<dbReference type="InterPro" id="IPR016084">
    <property type="entry name" value="Haem_Oase-like_multi-hlx"/>
</dbReference>
<organism evidence="3 4">
    <name type="scientific">Mycena albidolilacea</name>
    <dbReference type="NCBI Taxonomy" id="1033008"/>
    <lineage>
        <taxon>Eukaryota</taxon>
        <taxon>Fungi</taxon>
        <taxon>Dikarya</taxon>
        <taxon>Basidiomycota</taxon>
        <taxon>Agaricomycotina</taxon>
        <taxon>Agaricomycetes</taxon>
        <taxon>Agaricomycetidae</taxon>
        <taxon>Agaricales</taxon>
        <taxon>Marasmiineae</taxon>
        <taxon>Mycenaceae</taxon>
        <taxon>Mycena</taxon>
    </lineage>
</organism>
<evidence type="ECO:0000313" key="4">
    <source>
        <dbReference type="Proteomes" id="UP001218218"/>
    </source>
</evidence>
<dbReference type="Gene3D" id="3.40.1190.20">
    <property type="match status" value="1"/>
</dbReference>
<accession>A0AAD7A4J5</accession>
<keyword evidence="3" id="KW-0418">Kinase</keyword>
<feature type="domain" description="Thiaminase-2/PQQC" evidence="1">
    <location>
        <begin position="330"/>
        <end position="543"/>
    </location>
</feature>
<dbReference type="InterPro" id="IPR004305">
    <property type="entry name" value="Thiaminase-2/PQQC"/>
</dbReference>
<protein>
    <submittedName>
        <fullName evidence="3">Phosphomethylpyrimidine kinase-domain-containing protein</fullName>
    </submittedName>
</protein>
<dbReference type="SUPFAM" id="SSF53613">
    <property type="entry name" value="Ribokinase-like"/>
    <property type="match status" value="1"/>
</dbReference>
<proteinExistence type="predicted"/>
<dbReference type="Proteomes" id="UP001218218">
    <property type="component" value="Unassembled WGS sequence"/>
</dbReference>
<evidence type="ECO:0000313" key="3">
    <source>
        <dbReference type="EMBL" id="KAJ7348873.1"/>
    </source>
</evidence>
<sequence length="546" mass="59037">MGLQRTILTIAGSDSSGGAGIQADLRTFAALGHYGTSAITALTAQNTTGVQGVHGTPPYFLEQQIYSVLDDLDVQAIKTGMLFDAENTRATVRALKSHYTGRTMPPLVCDPVCVSTSGHSLLAPEALEVLTKDLFPLTALITPNKSEAELLLSRSISSIEDMLSAARDLLLCGPRAVLLKGGHLTAILADVDSLTRAHPEVAVVRDGLYGDDMEILALNAPQSTKIVIDVLCEADGPTAVLVRPWIDSTSTHGTGCTLSAALACALAEGTTVSEAAVHATAYTHLGIQTAIKLGAGHGPLNHLHSVARMGVPPRTPTNPYPFTQLLIKSSRVIWKEYVEHAFVRRLGEGTLSKESFIHFIKQDYHYLKYYARAYSLLAAKSNTFPHIDSATQTILNVLREISTHGAFCAEFGVSADELEQTREASATSAYGGYLMDVGLQGDTTKLLMALLACLLGYGEVGLWLKRAAAERPESKIVLEGNPYRRWIEDYSGEEYQAAVRAGLETIEARAAADPPSAARLDEWRAVWERCTRLEKAFWDMALELQE</sequence>
<dbReference type="Gene3D" id="1.20.910.10">
    <property type="entry name" value="Heme oxygenase-like"/>
    <property type="match status" value="1"/>
</dbReference>
<dbReference type="InterPro" id="IPR004399">
    <property type="entry name" value="HMP/HMP-P_kinase_dom"/>
</dbReference>
<gene>
    <name evidence="3" type="ORF">DFH08DRAFT_863683</name>
</gene>
<dbReference type="AlphaFoldDB" id="A0AAD7A4J5"/>
<dbReference type="GO" id="GO:0005829">
    <property type="term" value="C:cytosol"/>
    <property type="evidence" value="ECO:0007669"/>
    <property type="project" value="TreeGrafter"/>
</dbReference>
<dbReference type="CDD" id="cd19367">
    <property type="entry name" value="TenA_C_ScTHI20-like"/>
    <property type="match status" value="1"/>
</dbReference>
<dbReference type="Pfam" id="PF03070">
    <property type="entry name" value="TENA_THI-4"/>
    <property type="match status" value="1"/>
</dbReference>
<dbReference type="CDD" id="cd01169">
    <property type="entry name" value="HMPP_kinase"/>
    <property type="match status" value="1"/>
</dbReference>
<comment type="caution">
    <text evidence="3">The sequence shown here is derived from an EMBL/GenBank/DDBJ whole genome shotgun (WGS) entry which is preliminary data.</text>
</comment>
<dbReference type="EMBL" id="JARIHO010000016">
    <property type="protein sequence ID" value="KAJ7348873.1"/>
    <property type="molecule type" value="Genomic_DNA"/>
</dbReference>
<reference evidence="3" key="1">
    <citation type="submission" date="2023-03" db="EMBL/GenBank/DDBJ databases">
        <title>Massive genome expansion in bonnet fungi (Mycena s.s.) driven by repeated elements and novel gene families across ecological guilds.</title>
        <authorList>
            <consortium name="Lawrence Berkeley National Laboratory"/>
            <person name="Harder C.B."/>
            <person name="Miyauchi S."/>
            <person name="Viragh M."/>
            <person name="Kuo A."/>
            <person name="Thoen E."/>
            <person name="Andreopoulos B."/>
            <person name="Lu D."/>
            <person name="Skrede I."/>
            <person name="Drula E."/>
            <person name="Henrissat B."/>
            <person name="Morin E."/>
            <person name="Kohler A."/>
            <person name="Barry K."/>
            <person name="LaButti K."/>
            <person name="Morin E."/>
            <person name="Salamov A."/>
            <person name="Lipzen A."/>
            <person name="Mereny Z."/>
            <person name="Hegedus B."/>
            <person name="Baldrian P."/>
            <person name="Stursova M."/>
            <person name="Weitz H."/>
            <person name="Taylor A."/>
            <person name="Grigoriev I.V."/>
            <person name="Nagy L.G."/>
            <person name="Martin F."/>
            <person name="Kauserud H."/>
        </authorList>
    </citation>
    <scope>NUCLEOTIDE SEQUENCE</scope>
    <source>
        <strain evidence="3">CBHHK002</strain>
    </source>
</reference>
<feature type="domain" description="Pyridoxamine kinase/Phosphomethylpyrimidine kinase" evidence="2">
    <location>
        <begin position="14"/>
        <end position="301"/>
    </location>
</feature>
<dbReference type="InterPro" id="IPR029056">
    <property type="entry name" value="Ribokinase-like"/>
</dbReference>
<dbReference type="Pfam" id="PF08543">
    <property type="entry name" value="Phos_pyr_kin"/>
    <property type="match status" value="1"/>
</dbReference>
<name>A0AAD7A4J5_9AGAR</name>
<dbReference type="PANTHER" id="PTHR20858">
    <property type="entry name" value="PHOSPHOMETHYLPYRIMIDINE KINASE"/>
    <property type="match status" value="1"/>
</dbReference>
<keyword evidence="4" id="KW-1185">Reference proteome</keyword>
<dbReference type="InterPro" id="IPR013749">
    <property type="entry name" value="PM/HMP-P_kinase-1"/>
</dbReference>
<dbReference type="PANTHER" id="PTHR20858:SF17">
    <property type="entry name" value="HYDROXYMETHYLPYRIMIDINE_PHOSPHOMETHYLPYRIMIDINE KINASE THI20-RELATED"/>
    <property type="match status" value="1"/>
</dbReference>
<dbReference type="NCBIfam" id="TIGR00097">
    <property type="entry name" value="HMP-P_kinase"/>
    <property type="match status" value="1"/>
</dbReference>
<dbReference type="GO" id="GO:0008972">
    <property type="term" value="F:phosphomethylpyrimidine kinase activity"/>
    <property type="evidence" value="ECO:0007669"/>
    <property type="project" value="InterPro"/>
</dbReference>
<evidence type="ECO:0000259" key="1">
    <source>
        <dbReference type="Pfam" id="PF03070"/>
    </source>
</evidence>
<keyword evidence="3" id="KW-0808">Transferase</keyword>
<dbReference type="GO" id="GO:0009228">
    <property type="term" value="P:thiamine biosynthetic process"/>
    <property type="evidence" value="ECO:0007669"/>
    <property type="project" value="InterPro"/>
</dbReference>
<evidence type="ECO:0000259" key="2">
    <source>
        <dbReference type="Pfam" id="PF08543"/>
    </source>
</evidence>
<dbReference type="SUPFAM" id="SSF48613">
    <property type="entry name" value="Heme oxygenase-like"/>
    <property type="match status" value="1"/>
</dbReference>
<dbReference type="GO" id="GO:0008902">
    <property type="term" value="F:hydroxymethylpyrimidine kinase activity"/>
    <property type="evidence" value="ECO:0007669"/>
    <property type="project" value="TreeGrafter"/>
</dbReference>